<sequence>MRFVIAQRERLAVTPLEKYKWLYSVIMASTGGHTSLNFGPTLTRSTTTNVSRKGHVVIPNNQHNAVEKTCDFFVGMTVLRGISLVITPPTVSIPIVNGFTSRRTIASVSCSPERTPACKSYWYKHIGSNRAYMHEENWMLTCTAAP</sequence>
<name>A0A8K0KS04_LADFU</name>
<dbReference type="EMBL" id="KZ309420">
    <property type="protein sequence ID" value="KAG8238710.1"/>
    <property type="molecule type" value="Genomic_DNA"/>
</dbReference>
<organism evidence="1 2">
    <name type="scientific">Ladona fulva</name>
    <name type="common">Scarce chaser dragonfly</name>
    <name type="synonym">Libellula fulva</name>
    <dbReference type="NCBI Taxonomy" id="123851"/>
    <lineage>
        <taxon>Eukaryota</taxon>
        <taxon>Metazoa</taxon>
        <taxon>Ecdysozoa</taxon>
        <taxon>Arthropoda</taxon>
        <taxon>Hexapoda</taxon>
        <taxon>Insecta</taxon>
        <taxon>Pterygota</taxon>
        <taxon>Palaeoptera</taxon>
        <taxon>Odonata</taxon>
        <taxon>Epiprocta</taxon>
        <taxon>Anisoptera</taxon>
        <taxon>Libelluloidea</taxon>
        <taxon>Libellulidae</taxon>
        <taxon>Ladona</taxon>
    </lineage>
</organism>
<evidence type="ECO:0000313" key="1">
    <source>
        <dbReference type="EMBL" id="KAG8238710.1"/>
    </source>
</evidence>
<dbReference type="OrthoDB" id="7471102at2759"/>
<reference evidence="1" key="1">
    <citation type="submission" date="2013-04" db="EMBL/GenBank/DDBJ databases">
        <authorList>
            <person name="Qu J."/>
            <person name="Murali S.C."/>
            <person name="Bandaranaike D."/>
            <person name="Bellair M."/>
            <person name="Blankenburg K."/>
            <person name="Chao H."/>
            <person name="Dinh H."/>
            <person name="Doddapaneni H."/>
            <person name="Downs B."/>
            <person name="Dugan-Rocha S."/>
            <person name="Elkadiri S."/>
            <person name="Gnanaolivu R.D."/>
            <person name="Hernandez B."/>
            <person name="Javaid M."/>
            <person name="Jayaseelan J.C."/>
            <person name="Lee S."/>
            <person name="Li M."/>
            <person name="Ming W."/>
            <person name="Munidasa M."/>
            <person name="Muniz J."/>
            <person name="Nguyen L."/>
            <person name="Ongeri F."/>
            <person name="Osuji N."/>
            <person name="Pu L.-L."/>
            <person name="Puazo M."/>
            <person name="Qu C."/>
            <person name="Quiroz J."/>
            <person name="Raj R."/>
            <person name="Weissenberger G."/>
            <person name="Xin Y."/>
            <person name="Zou X."/>
            <person name="Han Y."/>
            <person name="Richards S."/>
            <person name="Worley K."/>
            <person name="Muzny D."/>
            <person name="Gibbs R."/>
        </authorList>
    </citation>
    <scope>NUCLEOTIDE SEQUENCE</scope>
    <source>
        <strain evidence="1">Sampled in the wild</strain>
    </source>
</reference>
<evidence type="ECO:0000313" key="2">
    <source>
        <dbReference type="Proteomes" id="UP000792457"/>
    </source>
</evidence>
<keyword evidence="2" id="KW-1185">Reference proteome</keyword>
<proteinExistence type="predicted"/>
<comment type="caution">
    <text evidence="1">The sequence shown here is derived from an EMBL/GenBank/DDBJ whole genome shotgun (WGS) entry which is preliminary data.</text>
</comment>
<reference evidence="1" key="2">
    <citation type="submission" date="2017-10" db="EMBL/GenBank/DDBJ databases">
        <title>Ladona fulva Genome sequencing and assembly.</title>
        <authorList>
            <person name="Murali S."/>
            <person name="Richards S."/>
            <person name="Bandaranaike D."/>
            <person name="Bellair M."/>
            <person name="Blankenburg K."/>
            <person name="Chao H."/>
            <person name="Dinh H."/>
            <person name="Doddapaneni H."/>
            <person name="Dugan-Rocha S."/>
            <person name="Elkadiri S."/>
            <person name="Gnanaolivu R."/>
            <person name="Hernandez B."/>
            <person name="Skinner E."/>
            <person name="Javaid M."/>
            <person name="Lee S."/>
            <person name="Li M."/>
            <person name="Ming W."/>
            <person name="Munidasa M."/>
            <person name="Muniz J."/>
            <person name="Nguyen L."/>
            <person name="Hughes D."/>
            <person name="Osuji N."/>
            <person name="Pu L.-L."/>
            <person name="Puazo M."/>
            <person name="Qu C."/>
            <person name="Quiroz J."/>
            <person name="Raj R."/>
            <person name="Weissenberger G."/>
            <person name="Xin Y."/>
            <person name="Zou X."/>
            <person name="Han Y."/>
            <person name="Worley K."/>
            <person name="Muzny D."/>
            <person name="Gibbs R."/>
        </authorList>
    </citation>
    <scope>NUCLEOTIDE SEQUENCE</scope>
    <source>
        <strain evidence="1">Sampled in the wild</strain>
    </source>
</reference>
<gene>
    <name evidence="1" type="ORF">J437_LFUL015268</name>
</gene>
<dbReference type="Proteomes" id="UP000792457">
    <property type="component" value="Unassembled WGS sequence"/>
</dbReference>
<protein>
    <submittedName>
        <fullName evidence="1">Uncharacterized protein</fullName>
    </submittedName>
</protein>
<dbReference type="AlphaFoldDB" id="A0A8K0KS04"/>
<accession>A0A8K0KS04</accession>